<dbReference type="EMBL" id="KN819411">
    <property type="protein sequence ID" value="KIJ10257.1"/>
    <property type="molecule type" value="Genomic_DNA"/>
</dbReference>
<dbReference type="OrthoDB" id="2678560at2759"/>
<reference evidence="2" key="2">
    <citation type="submission" date="2015-01" db="EMBL/GenBank/DDBJ databases">
        <title>Evolutionary Origins and Diversification of the Mycorrhizal Mutualists.</title>
        <authorList>
            <consortium name="DOE Joint Genome Institute"/>
            <consortium name="Mycorrhizal Genomics Consortium"/>
            <person name="Kohler A."/>
            <person name="Kuo A."/>
            <person name="Nagy L.G."/>
            <person name="Floudas D."/>
            <person name="Copeland A."/>
            <person name="Barry K.W."/>
            <person name="Cichocki N."/>
            <person name="Veneault-Fourrey C."/>
            <person name="LaButti K."/>
            <person name="Lindquist E.A."/>
            <person name="Lipzen A."/>
            <person name="Lundell T."/>
            <person name="Morin E."/>
            <person name="Murat C."/>
            <person name="Riley R."/>
            <person name="Ohm R."/>
            <person name="Sun H."/>
            <person name="Tunlid A."/>
            <person name="Henrissat B."/>
            <person name="Grigoriev I.V."/>
            <person name="Hibbett D.S."/>
            <person name="Martin F."/>
        </authorList>
    </citation>
    <scope>NUCLEOTIDE SEQUENCE [LARGE SCALE GENOMIC DNA]</scope>
    <source>
        <strain evidence="2">ATCC 200175</strain>
    </source>
</reference>
<dbReference type="HOGENOM" id="CLU_2740760_0_0_1"/>
<reference evidence="1 2" key="1">
    <citation type="submission" date="2014-06" db="EMBL/GenBank/DDBJ databases">
        <authorList>
            <consortium name="DOE Joint Genome Institute"/>
            <person name="Kuo A."/>
            <person name="Kohler A."/>
            <person name="Nagy L.G."/>
            <person name="Floudas D."/>
            <person name="Copeland A."/>
            <person name="Barry K.W."/>
            <person name="Cichocki N."/>
            <person name="Veneault-Fourrey C."/>
            <person name="LaButti K."/>
            <person name="Lindquist E.A."/>
            <person name="Lipzen A."/>
            <person name="Lundell T."/>
            <person name="Morin E."/>
            <person name="Murat C."/>
            <person name="Sun H."/>
            <person name="Tunlid A."/>
            <person name="Henrissat B."/>
            <person name="Grigoriev I.V."/>
            <person name="Hibbett D.S."/>
            <person name="Martin F."/>
            <person name="Nordberg H.P."/>
            <person name="Cantor M.N."/>
            <person name="Hua S.X."/>
        </authorList>
    </citation>
    <scope>NUCLEOTIDE SEQUENCE [LARGE SCALE GENOMIC DNA]</scope>
    <source>
        <strain evidence="1 2">ATCC 200175</strain>
    </source>
</reference>
<dbReference type="AlphaFoldDB" id="A0A0C9TR60"/>
<evidence type="ECO:0000313" key="1">
    <source>
        <dbReference type="EMBL" id="KIJ10257.1"/>
    </source>
</evidence>
<keyword evidence="2" id="KW-1185">Reference proteome</keyword>
<proteinExistence type="predicted"/>
<gene>
    <name evidence="1" type="ORF">PAXINDRAFT_16703</name>
</gene>
<protein>
    <submittedName>
        <fullName evidence="1">Uncharacterized protein</fullName>
    </submittedName>
</protein>
<organism evidence="1 2">
    <name type="scientific">Paxillus involutus ATCC 200175</name>
    <dbReference type="NCBI Taxonomy" id="664439"/>
    <lineage>
        <taxon>Eukaryota</taxon>
        <taxon>Fungi</taxon>
        <taxon>Dikarya</taxon>
        <taxon>Basidiomycota</taxon>
        <taxon>Agaricomycotina</taxon>
        <taxon>Agaricomycetes</taxon>
        <taxon>Agaricomycetidae</taxon>
        <taxon>Boletales</taxon>
        <taxon>Paxilineae</taxon>
        <taxon>Paxillaceae</taxon>
        <taxon>Paxillus</taxon>
    </lineage>
</organism>
<sequence>MVHTVPAVATGYIDYADKWFNDLGTMETASMAVLHIAFFKRWLPMKKPKWSKAQQKEQIRGQTLREEDIGA</sequence>
<dbReference type="Proteomes" id="UP000053647">
    <property type="component" value="Unassembled WGS sequence"/>
</dbReference>
<accession>A0A0C9TR60</accession>
<name>A0A0C9TR60_PAXIN</name>
<evidence type="ECO:0000313" key="2">
    <source>
        <dbReference type="Proteomes" id="UP000053647"/>
    </source>
</evidence>